<reference evidence="5 6" key="1">
    <citation type="submission" date="2024-01" db="EMBL/GenBank/DDBJ databases">
        <title>Multi-omics insights into the function and evolution of sodium benzoate biodegradation pathways in Benzoatithermus flavus gen. nov., sp. nov. from hot spring.</title>
        <authorList>
            <person name="Hu C.-J."/>
            <person name="Li W.-J."/>
        </authorList>
    </citation>
    <scope>NUCLEOTIDE SEQUENCE [LARGE SCALE GENOMIC DNA]</scope>
    <source>
        <strain evidence="5 6">SYSU G07066</strain>
    </source>
</reference>
<comment type="caution">
    <text evidence="5">The sequence shown here is derived from an EMBL/GenBank/DDBJ whole genome shotgun (WGS) entry which is preliminary data.</text>
</comment>
<accession>A0ABU8XR07</accession>
<dbReference type="InterPro" id="IPR018062">
    <property type="entry name" value="HTH_AraC-typ_CS"/>
</dbReference>
<proteinExistence type="predicted"/>
<dbReference type="Proteomes" id="UP001375743">
    <property type="component" value="Unassembled WGS sequence"/>
</dbReference>
<dbReference type="SMART" id="SM00342">
    <property type="entry name" value="HTH_ARAC"/>
    <property type="match status" value="1"/>
</dbReference>
<evidence type="ECO:0000313" key="6">
    <source>
        <dbReference type="Proteomes" id="UP001375743"/>
    </source>
</evidence>
<dbReference type="InterPro" id="IPR052158">
    <property type="entry name" value="INH-QAR"/>
</dbReference>
<keyword evidence="3" id="KW-0804">Transcription</keyword>
<name>A0ABU8XR07_9PROT</name>
<gene>
    <name evidence="5" type="ORF">U1T56_10830</name>
</gene>
<dbReference type="CDD" id="cd03136">
    <property type="entry name" value="GATase1_AraC_ArgR_like"/>
    <property type="match status" value="1"/>
</dbReference>
<dbReference type="PROSITE" id="PS01124">
    <property type="entry name" value="HTH_ARAC_FAMILY_2"/>
    <property type="match status" value="1"/>
</dbReference>
<dbReference type="Gene3D" id="1.10.10.60">
    <property type="entry name" value="Homeodomain-like"/>
    <property type="match status" value="1"/>
</dbReference>
<dbReference type="Pfam" id="PF01965">
    <property type="entry name" value="DJ-1_PfpI"/>
    <property type="match status" value="1"/>
</dbReference>
<sequence>MSERPASAADVAAETILFLLIPDFSMIAFTSAIEPLRIANRLSGKQLYTWRLVSRDGKPVAASNGIAIQVDAAIGECEPGSSGSMPVIVLCGGLGSEHYQDKEVFAWLRRWDRRGAQVGALCTGAHVLARAGLLDGHRCTIHWENLPGFMEAFPDIQVTSDLYEIDRNRFTCSGGTAALDLMLNRIALAHGDELATKVSEQCIVDRIRGPHDRQRMPLRVRLGVHHPKLIQAVEIMEANIEEPLSQESLARYIGLSRRQLERLFRRHLGRTPAQYYLETRLERARHLLYQTDMPIMSVACATGFVSASHFTTCYRQMFGKTPRAERVRAA</sequence>
<organism evidence="5 6">
    <name type="scientific">Benzoatithermus flavus</name>
    <dbReference type="NCBI Taxonomy" id="3108223"/>
    <lineage>
        <taxon>Bacteria</taxon>
        <taxon>Pseudomonadati</taxon>
        <taxon>Pseudomonadota</taxon>
        <taxon>Alphaproteobacteria</taxon>
        <taxon>Geminicoccales</taxon>
        <taxon>Geminicoccaceae</taxon>
        <taxon>Benzoatithermus</taxon>
    </lineage>
</organism>
<evidence type="ECO:0000313" key="5">
    <source>
        <dbReference type="EMBL" id="MEK0083648.1"/>
    </source>
</evidence>
<protein>
    <submittedName>
        <fullName evidence="5">GlxA family transcriptional regulator</fullName>
    </submittedName>
</protein>
<keyword evidence="1" id="KW-0805">Transcription regulation</keyword>
<keyword evidence="6" id="KW-1185">Reference proteome</keyword>
<dbReference type="InterPro" id="IPR009057">
    <property type="entry name" value="Homeodomain-like_sf"/>
</dbReference>
<dbReference type="InterPro" id="IPR002818">
    <property type="entry name" value="DJ-1/PfpI"/>
</dbReference>
<dbReference type="InterPro" id="IPR018060">
    <property type="entry name" value="HTH_AraC"/>
</dbReference>
<dbReference type="SUPFAM" id="SSF46689">
    <property type="entry name" value="Homeodomain-like"/>
    <property type="match status" value="2"/>
</dbReference>
<keyword evidence="2" id="KW-0238">DNA-binding</keyword>
<evidence type="ECO:0000256" key="3">
    <source>
        <dbReference type="ARBA" id="ARBA00023163"/>
    </source>
</evidence>
<feature type="domain" description="HTH araC/xylS-type" evidence="4">
    <location>
        <begin position="230"/>
        <end position="328"/>
    </location>
</feature>
<dbReference type="Gene3D" id="3.40.50.880">
    <property type="match status" value="1"/>
</dbReference>
<dbReference type="Pfam" id="PF12833">
    <property type="entry name" value="HTH_18"/>
    <property type="match status" value="1"/>
</dbReference>
<dbReference type="SUPFAM" id="SSF52317">
    <property type="entry name" value="Class I glutamine amidotransferase-like"/>
    <property type="match status" value="1"/>
</dbReference>
<dbReference type="PROSITE" id="PS00041">
    <property type="entry name" value="HTH_ARAC_FAMILY_1"/>
    <property type="match status" value="1"/>
</dbReference>
<dbReference type="PANTHER" id="PTHR43130:SF3">
    <property type="entry name" value="HTH-TYPE TRANSCRIPTIONAL REGULATOR RV1931C"/>
    <property type="match status" value="1"/>
</dbReference>
<dbReference type="EMBL" id="JBBLZC010000009">
    <property type="protein sequence ID" value="MEK0083648.1"/>
    <property type="molecule type" value="Genomic_DNA"/>
</dbReference>
<dbReference type="PANTHER" id="PTHR43130">
    <property type="entry name" value="ARAC-FAMILY TRANSCRIPTIONAL REGULATOR"/>
    <property type="match status" value="1"/>
</dbReference>
<evidence type="ECO:0000256" key="2">
    <source>
        <dbReference type="ARBA" id="ARBA00023125"/>
    </source>
</evidence>
<evidence type="ECO:0000256" key="1">
    <source>
        <dbReference type="ARBA" id="ARBA00023015"/>
    </source>
</evidence>
<dbReference type="RefSeq" id="WP_418159498.1">
    <property type="nucleotide sequence ID" value="NZ_JBBLZC010000009.1"/>
</dbReference>
<dbReference type="InterPro" id="IPR029062">
    <property type="entry name" value="Class_I_gatase-like"/>
</dbReference>
<evidence type="ECO:0000259" key="4">
    <source>
        <dbReference type="PROSITE" id="PS01124"/>
    </source>
</evidence>